<evidence type="ECO:0000313" key="1">
    <source>
        <dbReference type="EMBL" id="NYE81274.1"/>
    </source>
</evidence>
<proteinExistence type="predicted"/>
<dbReference type="InterPro" id="IPR014991">
    <property type="entry name" value="DUF1840"/>
</dbReference>
<dbReference type="Pfam" id="PF08895">
    <property type="entry name" value="DUF1840"/>
    <property type="match status" value="1"/>
</dbReference>
<reference evidence="1 2" key="1">
    <citation type="submission" date="2020-07" db="EMBL/GenBank/DDBJ databases">
        <title>Genomic Encyclopedia of Type Strains, Phase IV (KMG-V): Genome sequencing to study the core and pangenomes of soil and plant-associated prokaryotes.</title>
        <authorList>
            <person name="Whitman W."/>
        </authorList>
    </citation>
    <scope>NUCLEOTIDE SEQUENCE [LARGE SCALE GENOMIC DNA]</scope>
    <source>
        <strain evidence="1 2">SAS40</strain>
    </source>
</reference>
<comment type="caution">
    <text evidence="1">The sequence shown here is derived from an EMBL/GenBank/DDBJ whole genome shotgun (WGS) entry which is preliminary data.</text>
</comment>
<name>A0A7Y9IRZ3_9BURK</name>
<dbReference type="Proteomes" id="UP000542125">
    <property type="component" value="Unassembled WGS sequence"/>
</dbReference>
<accession>A0A7Y9IRZ3</accession>
<evidence type="ECO:0008006" key="3">
    <source>
        <dbReference type="Google" id="ProtNLM"/>
    </source>
</evidence>
<keyword evidence="2" id="KW-1185">Reference proteome</keyword>
<dbReference type="AlphaFoldDB" id="A0A7Y9IRZ3"/>
<dbReference type="EMBL" id="JACBYR010000001">
    <property type="protein sequence ID" value="NYE81274.1"/>
    <property type="molecule type" value="Genomic_DNA"/>
</dbReference>
<evidence type="ECO:0000313" key="2">
    <source>
        <dbReference type="Proteomes" id="UP000542125"/>
    </source>
</evidence>
<organism evidence="1 2">
    <name type="scientific">Pigmentiphaga litoralis</name>
    <dbReference type="NCBI Taxonomy" id="516702"/>
    <lineage>
        <taxon>Bacteria</taxon>
        <taxon>Pseudomonadati</taxon>
        <taxon>Pseudomonadota</taxon>
        <taxon>Betaproteobacteria</taxon>
        <taxon>Burkholderiales</taxon>
        <taxon>Alcaligenaceae</taxon>
        <taxon>Pigmentiphaga</taxon>
    </lineage>
</organism>
<protein>
    <recommendedName>
        <fullName evidence="3">DUF1840 domain-containing protein</fullName>
    </recommendedName>
</protein>
<dbReference type="RefSeq" id="WP_179583167.1">
    <property type="nucleotide sequence ID" value="NZ_JACBYR010000001.1"/>
</dbReference>
<gene>
    <name evidence="1" type="ORF">FHW18_000545</name>
</gene>
<sequence length="107" mass="11914">MIITFRSKAAGEVIMLGEHAKPLLELAGKAVGDTLEKRGVFTPEQLPDAIARIERALNAEKDPNFDEDDPAQAARAAQYVGLRQRAFPLLDLLRRSEQKKVNVTWES</sequence>